<accession>A0ABT7C7W3</accession>
<name>A0ABT7C7W3_9MICO</name>
<feature type="region of interest" description="Disordered" evidence="1">
    <location>
        <begin position="1"/>
        <end position="97"/>
    </location>
</feature>
<reference evidence="2" key="2">
    <citation type="journal article" date="2022" name="Sci. Rep.">
        <title>In silico prediction of the enzymes involved in the degradation of the herbicide molinate by Gulosibacter molinativorax ON4T.</title>
        <authorList>
            <person name="Lopes A.R."/>
            <person name="Bunin E."/>
            <person name="Viana A.T."/>
            <person name="Froufe H."/>
            <person name="Munoz-Merida A."/>
            <person name="Pinho D."/>
            <person name="Figueiredo J."/>
            <person name="Barroso C."/>
            <person name="Vaz-Moreira I."/>
            <person name="Bellanger X."/>
            <person name="Egas C."/>
            <person name="Nunes O.C."/>
        </authorList>
    </citation>
    <scope>NUCLEOTIDE SEQUENCE</scope>
    <source>
        <strain evidence="2">ON4</strain>
    </source>
</reference>
<sequence length="189" mass="19002">MVSENSSPSASEEPLLGAAPTLPDEQWGQLLDSVFEAPPGYADDIVDAFNAPESADETVDTDDHTIDFDAVAGGAGETGSAGATGGASDATSVDDDSLIDVDAAEEDSNAAAGTQTATANGFAAEAESGFSVDTAFTVDTAAATEDDLGFEDTGADADSEFSIDTADLDAEDLGDGLDGDTFDTGEYFV</sequence>
<gene>
    <name evidence="2" type="ORF">C7K25_05620</name>
</gene>
<dbReference type="RefSeq" id="WP_026936294.1">
    <property type="nucleotide sequence ID" value="NZ_CP028426.1"/>
</dbReference>
<feature type="compositionally biased region" description="Gly residues" evidence="1">
    <location>
        <begin position="73"/>
        <end position="85"/>
    </location>
</feature>
<organism evidence="2 3">
    <name type="scientific">Gulosibacter molinativorax</name>
    <dbReference type="NCBI Taxonomy" id="256821"/>
    <lineage>
        <taxon>Bacteria</taxon>
        <taxon>Bacillati</taxon>
        <taxon>Actinomycetota</taxon>
        <taxon>Actinomycetes</taxon>
        <taxon>Micrococcales</taxon>
        <taxon>Microbacteriaceae</taxon>
        <taxon>Gulosibacter</taxon>
    </lineage>
</organism>
<evidence type="ECO:0000313" key="3">
    <source>
        <dbReference type="Proteomes" id="UP001170379"/>
    </source>
</evidence>
<keyword evidence="3" id="KW-1185">Reference proteome</keyword>
<dbReference type="Proteomes" id="UP001170379">
    <property type="component" value="Unassembled WGS sequence"/>
</dbReference>
<evidence type="ECO:0000256" key="1">
    <source>
        <dbReference type="SAM" id="MobiDB-lite"/>
    </source>
</evidence>
<protein>
    <submittedName>
        <fullName evidence="2">Uncharacterized protein</fullName>
    </submittedName>
</protein>
<evidence type="ECO:0000313" key="2">
    <source>
        <dbReference type="EMBL" id="MDJ1370844.1"/>
    </source>
</evidence>
<dbReference type="EMBL" id="PXVD01000007">
    <property type="protein sequence ID" value="MDJ1370844.1"/>
    <property type="molecule type" value="Genomic_DNA"/>
</dbReference>
<feature type="compositionally biased region" description="Low complexity" evidence="1">
    <location>
        <begin position="1"/>
        <end position="14"/>
    </location>
</feature>
<proteinExistence type="predicted"/>
<comment type="caution">
    <text evidence="2">The sequence shown here is derived from an EMBL/GenBank/DDBJ whole genome shotgun (WGS) entry which is preliminary data.</text>
</comment>
<reference evidence="2" key="1">
    <citation type="submission" date="2018-03" db="EMBL/GenBank/DDBJ databases">
        <authorList>
            <person name="Nunes O.C."/>
            <person name="Lopes A.R."/>
            <person name="Froufe H."/>
            <person name="Munoz-Merida A."/>
            <person name="Barroso C."/>
            <person name="Egas C."/>
        </authorList>
    </citation>
    <scope>NUCLEOTIDE SEQUENCE</scope>
    <source>
        <strain evidence="2">ON4</strain>
    </source>
</reference>